<feature type="domain" description="Cytidyltransferase-like" evidence="9">
    <location>
        <begin position="62"/>
        <end position="238"/>
    </location>
</feature>
<organism evidence="10">
    <name type="scientific">Calcidiscus leptoporus</name>
    <dbReference type="NCBI Taxonomy" id="127549"/>
    <lineage>
        <taxon>Eukaryota</taxon>
        <taxon>Haptista</taxon>
        <taxon>Haptophyta</taxon>
        <taxon>Prymnesiophyceae</taxon>
        <taxon>Coccolithales</taxon>
        <taxon>Calcidiscaceae</taxon>
        <taxon>Calcidiscus</taxon>
    </lineage>
</organism>
<protein>
    <recommendedName>
        <fullName evidence="9">Cytidyltransferase-like domain-containing protein</fullName>
    </recommendedName>
</protein>
<keyword evidence="5" id="KW-0547">Nucleotide-binding</keyword>
<dbReference type="InterPro" id="IPR014729">
    <property type="entry name" value="Rossmann-like_a/b/a_fold"/>
</dbReference>
<evidence type="ECO:0000256" key="4">
    <source>
        <dbReference type="ARBA" id="ARBA00022695"/>
    </source>
</evidence>
<dbReference type="SUPFAM" id="SSF52374">
    <property type="entry name" value="Nucleotidylyl transferase"/>
    <property type="match status" value="1"/>
</dbReference>
<evidence type="ECO:0000313" key="10">
    <source>
        <dbReference type="EMBL" id="CAD8542710.1"/>
    </source>
</evidence>
<evidence type="ECO:0000256" key="6">
    <source>
        <dbReference type="ARBA" id="ARBA00022840"/>
    </source>
</evidence>
<dbReference type="InterPro" id="IPR005248">
    <property type="entry name" value="NadD/NMNAT"/>
</dbReference>
<gene>
    <name evidence="10" type="ORF">CLEP1334_LOCUS17997</name>
</gene>
<evidence type="ECO:0000256" key="1">
    <source>
        <dbReference type="ARBA" id="ARBA00004790"/>
    </source>
</evidence>
<name>A0A7S0J7S3_9EUKA</name>
<dbReference type="CDD" id="cd02165">
    <property type="entry name" value="NMNAT"/>
    <property type="match status" value="1"/>
</dbReference>
<evidence type="ECO:0000256" key="3">
    <source>
        <dbReference type="ARBA" id="ARBA00022679"/>
    </source>
</evidence>
<proteinExistence type="predicted"/>
<feature type="compositionally biased region" description="Polar residues" evidence="8">
    <location>
        <begin position="17"/>
        <end position="32"/>
    </location>
</feature>
<dbReference type="InterPro" id="IPR004821">
    <property type="entry name" value="Cyt_trans-like"/>
</dbReference>
<dbReference type="PANTHER" id="PTHR39321">
    <property type="entry name" value="NICOTINATE-NUCLEOTIDE ADENYLYLTRANSFERASE-RELATED"/>
    <property type="match status" value="1"/>
</dbReference>
<evidence type="ECO:0000256" key="5">
    <source>
        <dbReference type="ARBA" id="ARBA00022741"/>
    </source>
</evidence>
<keyword evidence="7" id="KW-0520">NAD</keyword>
<keyword evidence="2" id="KW-0662">Pyridine nucleotide biosynthesis</keyword>
<dbReference type="PANTHER" id="PTHR39321:SF3">
    <property type="entry name" value="PHOSPHOPANTETHEINE ADENYLYLTRANSFERASE"/>
    <property type="match status" value="1"/>
</dbReference>
<comment type="pathway">
    <text evidence="1">Cofactor biosynthesis; NAD(+) biosynthesis.</text>
</comment>
<dbReference type="UniPathway" id="UPA00253">
    <property type="reaction ID" value="UER00600"/>
</dbReference>
<evidence type="ECO:0000259" key="9">
    <source>
        <dbReference type="Pfam" id="PF01467"/>
    </source>
</evidence>
<keyword evidence="3" id="KW-0808">Transferase</keyword>
<dbReference type="Pfam" id="PF01467">
    <property type="entry name" value="CTP_transf_like"/>
    <property type="match status" value="1"/>
</dbReference>
<dbReference type="GO" id="GO:0009435">
    <property type="term" value="P:NAD+ biosynthetic process"/>
    <property type="evidence" value="ECO:0007669"/>
    <property type="project" value="UniProtKB-UniPathway"/>
</dbReference>
<dbReference type="AlphaFoldDB" id="A0A7S0J7S3"/>
<dbReference type="GO" id="GO:0070566">
    <property type="term" value="F:adenylyltransferase activity"/>
    <property type="evidence" value="ECO:0007669"/>
    <property type="project" value="UniProtKB-ARBA"/>
</dbReference>
<feature type="compositionally biased region" description="Basic residues" evidence="8">
    <location>
        <begin position="1"/>
        <end position="12"/>
    </location>
</feature>
<evidence type="ECO:0000256" key="2">
    <source>
        <dbReference type="ARBA" id="ARBA00022642"/>
    </source>
</evidence>
<dbReference type="GO" id="GO:0005524">
    <property type="term" value="F:ATP binding"/>
    <property type="evidence" value="ECO:0007669"/>
    <property type="project" value="UniProtKB-KW"/>
</dbReference>
<feature type="region of interest" description="Disordered" evidence="8">
    <location>
        <begin position="1"/>
        <end position="32"/>
    </location>
</feature>
<keyword evidence="6" id="KW-0067">ATP-binding</keyword>
<accession>A0A7S0J7S3</accession>
<keyword evidence="4" id="KW-0548">Nucleotidyltransferase</keyword>
<sequence length="278" mass="30525">MPATATRHRHSRAMGASASSPQENPTRCSTNNLHPSSGDFAFRAQQAPLSLPADTKKRVIGVLGGSFDPITDGHLKCACEIVHAGVADEVWLVPCGVRPDKPSLLTPYLHRLIMCHLAINTSFGSSFPIRACDIEMGEEMALSTYHLMKRLKEQYPGPEFKFVLGGDLIAGPGSLRTWDAPGVPDAGERLYKESKFILLDRAGFAVPPDLPPNFTRLKAREGTNMVTEDVSSSEIRRRMNIGKEDLTGLTQGNYQMVDGLLSPPVLAHIIRYKLYITR</sequence>
<evidence type="ECO:0000256" key="8">
    <source>
        <dbReference type="SAM" id="MobiDB-lite"/>
    </source>
</evidence>
<reference evidence="10" key="1">
    <citation type="submission" date="2021-01" db="EMBL/GenBank/DDBJ databases">
        <authorList>
            <person name="Corre E."/>
            <person name="Pelletier E."/>
            <person name="Niang G."/>
            <person name="Scheremetjew M."/>
            <person name="Finn R."/>
            <person name="Kale V."/>
            <person name="Holt S."/>
            <person name="Cochrane G."/>
            <person name="Meng A."/>
            <person name="Brown T."/>
            <person name="Cohen L."/>
        </authorList>
    </citation>
    <scope>NUCLEOTIDE SEQUENCE</scope>
    <source>
        <strain evidence="10">RCC1130</strain>
    </source>
</reference>
<evidence type="ECO:0000256" key="7">
    <source>
        <dbReference type="ARBA" id="ARBA00023027"/>
    </source>
</evidence>
<dbReference type="Gene3D" id="3.40.50.620">
    <property type="entry name" value="HUPs"/>
    <property type="match status" value="1"/>
</dbReference>
<dbReference type="EMBL" id="HBER01035492">
    <property type="protein sequence ID" value="CAD8542710.1"/>
    <property type="molecule type" value="Transcribed_RNA"/>
</dbReference>